<evidence type="ECO:0000313" key="2">
    <source>
        <dbReference type="Proteomes" id="UP000829694"/>
    </source>
</evidence>
<reference evidence="1" key="1">
    <citation type="journal article" date="2020" name="Viruses">
        <title>Genome Analysis of a Novel Clade b Betabaculovirus Isolated from the Legume Pest Matsumuraeses phaseoli (Lepidoptera: Tortricidae).</title>
        <authorList>
            <person name="Shu R."/>
            <person name="Meng Q."/>
            <person name="Miao L."/>
            <person name="Liang H."/>
            <person name="Chen J."/>
            <person name="Xu Y."/>
            <person name="Cheng L."/>
            <person name="Jin W."/>
            <person name="Qin Q."/>
            <person name="Zhang H."/>
        </authorList>
    </citation>
    <scope>NUCLEOTIDE SEQUENCE</scope>
    <source>
        <strain evidence="1">IOZ01</strain>
    </source>
</reference>
<dbReference type="KEGG" id="vg:80539435"/>
<name>A0AAE7MLE3_9BBAC</name>
<dbReference type="EMBL" id="MT844067">
    <property type="protein sequence ID" value="QOD40034.1"/>
    <property type="molecule type" value="Genomic_DNA"/>
</dbReference>
<accession>A0AAE7MLE3</accession>
<organism evidence="1 2">
    <name type="scientific">Matsumuraeses phaseoli granulovirus</name>
    <dbReference type="NCBI Taxonomy" id="2760664"/>
    <lineage>
        <taxon>Viruses</taxon>
        <taxon>Viruses incertae sedis</taxon>
        <taxon>Naldaviricetes</taxon>
        <taxon>Lefavirales</taxon>
        <taxon>Baculoviridae</taxon>
        <taxon>Betabaculovirus</taxon>
        <taxon>Betabaculovirus maphaseoli</taxon>
    </lineage>
</organism>
<dbReference type="Proteomes" id="UP000829694">
    <property type="component" value="Segment"/>
</dbReference>
<dbReference type="Pfam" id="PF04786">
    <property type="entry name" value="Baculo_DNA_bind"/>
    <property type="match status" value="1"/>
</dbReference>
<proteinExistence type="predicted"/>
<protein>
    <submittedName>
        <fullName evidence="1">Dbp</fullName>
    </submittedName>
</protein>
<evidence type="ECO:0000313" key="1">
    <source>
        <dbReference type="EMBL" id="QOD40034.1"/>
    </source>
</evidence>
<gene>
    <name evidence="1" type="primary">dbp</name>
    <name evidence="1" type="ORF">H4Q86_071</name>
</gene>
<dbReference type="InterPro" id="IPR006871">
    <property type="entry name" value="ssDNA-bd_baculovirus"/>
</dbReference>
<sequence>MTSSSQIVPLNCNNDLTPNYNNDSHDLEWDLKLIKKLNTFKEPSSMFKCATSDFASNIIQLKKYYRLKDMNFHIMFDDQNELYIYDNNKLQIFSVTKSEKKTLYSFGFKTLSKPRLCTFWDKAELKLCKGNFGDFIIMSMSNEPAMINVMEQIMGGYMMKINRQSEPTPLTLEEGCLISIPKDFSSKEKFMSKFFVLDAANNMKNIEDNDIKEPFMLSRMSMELFNHLFTITGDKKVSDSQNMIVCSIFNGVEEKTKLLMPTKESLSTFSLWFNPIVFIYVKNLE</sequence>
<dbReference type="GeneID" id="80539435"/>
<dbReference type="RefSeq" id="YP_010800789.1">
    <property type="nucleotide sequence ID" value="NC_076905.1"/>
</dbReference>
<keyword evidence="2" id="KW-1185">Reference proteome</keyword>